<keyword evidence="7" id="KW-0238">DNA-binding</keyword>
<gene>
    <name evidence="13" type="ORF">U27_04173</name>
</gene>
<dbReference type="Gene3D" id="3.40.50.2300">
    <property type="match status" value="1"/>
</dbReference>
<keyword evidence="5" id="KW-0067">ATP-binding</keyword>
<dbReference type="InterPro" id="IPR027417">
    <property type="entry name" value="P-loop_NTPase"/>
</dbReference>
<dbReference type="GO" id="GO:0043565">
    <property type="term" value="F:sequence-specific DNA binding"/>
    <property type="evidence" value="ECO:0007669"/>
    <property type="project" value="InterPro"/>
</dbReference>
<dbReference type="Pfam" id="PF00072">
    <property type="entry name" value="Response_reg"/>
    <property type="match status" value="1"/>
</dbReference>
<dbReference type="GO" id="GO:0000160">
    <property type="term" value="P:phosphorelay signal transduction system"/>
    <property type="evidence" value="ECO:0007669"/>
    <property type="project" value="InterPro"/>
</dbReference>
<dbReference type="FunFam" id="3.40.50.2300:FF:000018">
    <property type="entry name" value="DNA-binding transcriptional regulator NtrC"/>
    <property type="match status" value="1"/>
</dbReference>
<comment type="subcellular location">
    <subcellularLocation>
        <location evidence="1">Cytoplasm</location>
    </subcellularLocation>
</comment>
<protein>
    <submittedName>
        <fullName evidence="13">Two component, sigma54 specific, transcriptional regulator, Fis family</fullName>
    </submittedName>
</protein>
<evidence type="ECO:0000256" key="1">
    <source>
        <dbReference type="ARBA" id="ARBA00004496"/>
    </source>
</evidence>
<dbReference type="HOGENOM" id="CLU_000445_0_6_0"/>
<reference evidence="13" key="1">
    <citation type="journal article" date="2015" name="PeerJ">
        <title>First genomic representation of candidate bacterial phylum KSB3 points to enhanced environmental sensing as a trigger of wastewater bulking.</title>
        <authorList>
            <person name="Sekiguchi Y."/>
            <person name="Ohashi A."/>
            <person name="Parks D.H."/>
            <person name="Yamauchi T."/>
            <person name="Tyson G.W."/>
            <person name="Hugenholtz P."/>
        </authorList>
    </citation>
    <scope>NUCLEOTIDE SEQUENCE [LARGE SCALE GENOMIC DNA]</scope>
</reference>
<evidence type="ECO:0000259" key="12">
    <source>
        <dbReference type="PROSITE" id="PS50110"/>
    </source>
</evidence>
<dbReference type="AlphaFoldDB" id="A0A081BY03"/>
<feature type="domain" description="Sigma-54 factor interaction" evidence="11">
    <location>
        <begin position="144"/>
        <end position="373"/>
    </location>
</feature>
<feature type="modified residue" description="4-aspartylphosphate" evidence="10">
    <location>
        <position position="54"/>
    </location>
</feature>
<dbReference type="GO" id="GO:0005737">
    <property type="term" value="C:cytoplasm"/>
    <property type="evidence" value="ECO:0007669"/>
    <property type="project" value="UniProtKB-SubCell"/>
</dbReference>
<dbReference type="InterPro" id="IPR011006">
    <property type="entry name" value="CheY-like_superfamily"/>
</dbReference>
<evidence type="ECO:0000256" key="9">
    <source>
        <dbReference type="ARBA" id="ARBA00023163"/>
    </source>
</evidence>
<dbReference type="Pfam" id="PF00158">
    <property type="entry name" value="Sigma54_activat"/>
    <property type="match status" value="1"/>
</dbReference>
<organism evidence="13">
    <name type="scientific">Vecturithrix granuli</name>
    <dbReference type="NCBI Taxonomy" id="1499967"/>
    <lineage>
        <taxon>Bacteria</taxon>
        <taxon>Candidatus Moduliflexota</taxon>
        <taxon>Candidatus Vecturitrichia</taxon>
        <taxon>Candidatus Vecturitrichales</taxon>
        <taxon>Candidatus Vecturitrichaceae</taxon>
        <taxon>Candidatus Vecturithrix</taxon>
    </lineage>
</organism>
<dbReference type="FunFam" id="3.40.50.300:FF:000006">
    <property type="entry name" value="DNA-binding transcriptional regulator NtrC"/>
    <property type="match status" value="1"/>
</dbReference>
<keyword evidence="14" id="KW-1185">Reference proteome</keyword>
<sequence>MEKKRVLIIDDEENMRYMLQLTLESEGYEVEAASNGMEGIKRVHSSHFDFVICDIKMPKVSGLDVLASVIESSPNIPVIMISAFGTIDTAIQAMKQGAYDYVMKPFKQDEILLTLKKAEERERLRLENQFLRQEVERKYRFENIIGKSSQMQEIFRKIEKITNYKSTVLVTGESGTGKELVAKAIHYAGNRKELPFVAVNCGAIPHELLESELFGHVKGAFTGAYTSKPGLILQAHRGTLFLDEIGELPLNLQVKLLRFLQESEIRKVGDTQTLTVDVRVIAATSKNLAKAVEQGAFREDLYYRLNVVPLYLPPLRERREDIALLVRHFLKKYTQELGKNITHIAPESMKVLLGYEWKGNIRELENILERAIVMTEGDTITTEYFPQELLQLPSQIIVNIPEPWISLKDVLKEITHITEKTLITRALKRTENNRTRAAQLLEISHRALMYKLKEYDLSSPEIP</sequence>
<dbReference type="SMART" id="SM00448">
    <property type="entry name" value="REC"/>
    <property type="match status" value="1"/>
</dbReference>
<evidence type="ECO:0000256" key="2">
    <source>
        <dbReference type="ARBA" id="ARBA00022490"/>
    </source>
</evidence>
<evidence type="ECO:0000256" key="5">
    <source>
        <dbReference type="ARBA" id="ARBA00022840"/>
    </source>
</evidence>
<evidence type="ECO:0000256" key="4">
    <source>
        <dbReference type="ARBA" id="ARBA00022741"/>
    </source>
</evidence>
<keyword evidence="3 10" id="KW-0597">Phosphoprotein</keyword>
<dbReference type="Pfam" id="PF25601">
    <property type="entry name" value="AAA_lid_14"/>
    <property type="match status" value="1"/>
</dbReference>
<keyword evidence="6" id="KW-0805">Transcription regulation</keyword>
<dbReference type="SUPFAM" id="SSF52540">
    <property type="entry name" value="P-loop containing nucleoside triphosphate hydrolases"/>
    <property type="match status" value="1"/>
</dbReference>
<evidence type="ECO:0000256" key="6">
    <source>
        <dbReference type="ARBA" id="ARBA00023015"/>
    </source>
</evidence>
<dbReference type="SMART" id="SM00382">
    <property type="entry name" value="AAA"/>
    <property type="match status" value="1"/>
</dbReference>
<feature type="domain" description="Response regulatory" evidence="12">
    <location>
        <begin position="5"/>
        <end position="119"/>
    </location>
</feature>
<dbReference type="CDD" id="cd00009">
    <property type="entry name" value="AAA"/>
    <property type="match status" value="1"/>
</dbReference>
<dbReference type="EMBL" id="DF820465">
    <property type="protein sequence ID" value="GAK57208.1"/>
    <property type="molecule type" value="Genomic_DNA"/>
</dbReference>
<dbReference type="InterPro" id="IPR002197">
    <property type="entry name" value="HTH_Fis"/>
</dbReference>
<dbReference type="InterPro" id="IPR003593">
    <property type="entry name" value="AAA+_ATPase"/>
</dbReference>
<dbReference type="InterPro" id="IPR058031">
    <property type="entry name" value="AAA_lid_NorR"/>
</dbReference>
<keyword evidence="8" id="KW-0010">Activator</keyword>
<dbReference type="Gene3D" id="1.10.8.60">
    <property type="match status" value="1"/>
</dbReference>
<keyword evidence="4" id="KW-0547">Nucleotide-binding</keyword>
<evidence type="ECO:0000259" key="11">
    <source>
        <dbReference type="PROSITE" id="PS50045"/>
    </source>
</evidence>
<dbReference type="PROSITE" id="PS50045">
    <property type="entry name" value="SIGMA54_INTERACT_4"/>
    <property type="match status" value="1"/>
</dbReference>
<name>A0A081BY03_VECG1</name>
<dbReference type="FunFam" id="1.10.8.60:FF:000014">
    <property type="entry name" value="DNA-binding transcriptional regulator NtrC"/>
    <property type="match status" value="1"/>
</dbReference>
<dbReference type="SUPFAM" id="SSF52172">
    <property type="entry name" value="CheY-like"/>
    <property type="match status" value="1"/>
</dbReference>
<dbReference type="Gene3D" id="1.10.10.60">
    <property type="entry name" value="Homeodomain-like"/>
    <property type="match status" value="1"/>
</dbReference>
<proteinExistence type="predicted"/>
<dbReference type="Pfam" id="PF02954">
    <property type="entry name" value="HTH_8"/>
    <property type="match status" value="1"/>
</dbReference>
<dbReference type="PANTHER" id="PTHR32071:SF113">
    <property type="entry name" value="ALGINATE BIOSYNTHESIS TRANSCRIPTIONAL REGULATORY PROTEIN ALGB"/>
    <property type="match status" value="1"/>
</dbReference>
<keyword evidence="9" id="KW-0804">Transcription</keyword>
<dbReference type="PROSITE" id="PS50110">
    <property type="entry name" value="RESPONSE_REGULATORY"/>
    <property type="match status" value="1"/>
</dbReference>
<dbReference type="STRING" id="1499967.U27_04173"/>
<dbReference type="PANTHER" id="PTHR32071">
    <property type="entry name" value="TRANSCRIPTIONAL REGULATORY PROTEIN"/>
    <property type="match status" value="1"/>
</dbReference>
<dbReference type="InterPro" id="IPR009057">
    <property type="entry name" value="Homeodomain-like_sf"/>
</dbReference>
<dbReference type="InterPro" id="IPR001789">
    <property type="entry name" value="Sig_transdc_resp-reg_receiver"/>
</dbReference>
<evidence type="ECO:0000256" key="8">
    <source>
        <dbReference type="ARBA" id="ARBA00023159"/>
    </source>
</evidence>
<evidence type="ECO:0000256" key="10">
    <source>
        <dbReference type="PROSITE-ProRule" id="PRU00169"/>
    </source>
</evidence>
<keyword evidence="2" id="KW-0963">Cytoplasm</keyword>
<dbReference type="InterPro" id="IPR002078">
    <property type="entry name" value="Sigma_54_int"/>
</dbReference>
<evidence type="ECO:0000256" key="3">
    <source>
        <dbReference type="ARBA" id="ARBA00022553"/>
    </source>
</evidence>
<evidence type="ECO:0000256" key="7">
    <source>
        <dbReference type="ARBA" id="ARBA00023125"/>
    </source>
</evidence>
<evidence type="ECO:0000313" key="14">
    <source>
        <dbReference type="Proteomes" id="UP000030661"/>
    </source>
</evidence>
<dbReference type="InterPro" id="IPR025662">
    <property type="entry name" value="Sigma_54_int_dom_ATP-bd_1"/>
</dbReference>
<dbReference type="GO" id="GO:0006355">
    <property type="term" value="P:regulation of DNA-templated transcription"/>
    <property type="evidence" value="ECO:0007669"/>
    <property type="project" value="InterPro"/>
</dbReference>
<dbReference type="PROSITE" id="PS00675">
    <property type="entry name" value="SIGMA54_INTERACT_1"/>
    <property type="match status" value="1"/>
</dbReference>
<dbReference type="Proteomes" id="UP000030661">
    <property type="component" value="Unassembled WGS sequence"/>
</dbReference>
<dbReference type="Gene3D" id="3.40.50.300">
    <property type="entry name" value="P-loop containing nucleotide triphosphate hydrolases"/>
    <property type="match status" value="1"/>
</dbReference>
<evidence type="ECO:0000313" key="13">
    <source>
        <dbReference type="EMBL" id="GAK57208.1"/>
    </source>
</evidence>
<dbReference type="GO" id="GO:0005524">
    <property type="term" value="F:ATP binding"/>
    <property type="evidence" value="ECO:0007669"/>
    <property type="project" value="UniProtKB-KW"/>
</dbReference>
<dbReference type="eggNOG" id="COG2204">
    <property type="taxonomic scope" value="Bacteria"/>
</dbReference>
<dbReference type="PRINTS" id="PR01590">
    <property type="entry name" value="HTHFIS"/>
</dbReference>
<dbReference type="SUPFAM" id="SSF46689">
    <property type="entry name" value="Homeodomain-like"/>
    <property type="match status" value="1"/>
</dbReference>
<accession>A0A081BY03</accession>